<proteinExistence type="predicted"/>
<name>A0AA39IFL8_9BILA</name>
<sequence length="182" mass="21090">MYKCVPLFQQLSVHLHYQDEDRPDRSCFSCITLPCHHISQSEVYNGAQWFWFCVARYGRKKFYASENPRGVRNVAYNNSAAAFYFYDWEGEMICGPLNKFFGFIDIGDSDRETYLLDIRNIDQCAGWPVTYVRTLISGKCTTKPEMCANLEKIRSYCKQYGDNPSCTGSPAVGSPEWIEYIR</sequence>
<evidence type="ECO:0000313" key="2">
    <source>
        <dbReference type="Proteomes" id="UP001175271"/>
    </source>
</evidence>
<accession>A0AA39IFL8</accession>
<dbReference type="Proteomes" id="UP001175271">
    <property type="component" value="Unassembled WGS sequence"/>
</dbReference>
<protein>
    <submittedName>
        <fullName evidence="1">Uncharacterized protein</fullName>
    </submittedName>
</protein>
<reference evidence="1" key="1">
    <citation type="submission" date="2023-06" db="EMBL/GenBank/DDBJ databases">
        <title>Genomic analysis of the entomopathogenic nematode Steinernema hermaphroditum.</title>
        <authorList>
            <person name="Schwarz E.M."/>
            <person name="Heppert J.K."/>
            <person name="Baniya A."/>
            <person name="Schwartz H.T."/>
            <person name="Tan C.-H."/>
            <person name="Antoshechkin I."/>
            <person name="Sternberg P.W."/>
            <person name="Goodrich-Blair H."/>
            <person name="Dillman A.R."/>
        </authorList>
    </citation>
    <scope>NUCLEOTIDE SEQUENCE</scope>
    <source>
        <strain evidence="1">PS9179</strain>
        <tissue evidence="1">Whole animal</tissue>
    </source>
</reference>
<organism evidence="1 2">
    <name type="scientific">Steinernema hermaphroditum</name>
    <dbReference type="NCBI Taxonomy" id="289476"/>
    <lineage>
        <taxon>Eukaryota</taxon>
        <taxon>Metazoa</taxon>
        <taxon>Ecdysozoa</taxon>
        <taxon>Nematoda</taxon>
        <taxon>Chromadorea</taxon>
        <taxon>Rhabditida</taxon>
        <taxon>Tylenchina</taxon>
        <taxon>Panagrolaimomorpha</taxon>
        <taxon>Strongyloidoidea</taxon>
        <taxon>Steinernematidae</taxon>
        <taxon>Steinernema</taxon>
    </lineage>
</organism>
<dbReference type="EMBL" id="JAUCMV010000001">
    <property type="protein sequence ID" value="KAK0423443.1"/>
    <property type="molecule type" value="Genomic_DNA"/>
</dbReference>
<keyword evidence="2" id="KW-1185">Reference proteome</keyword>
<evidence type="ECO:0000313" key="1">
    <source>
        <dbReference type="EMBL" id="KAK0423443.1"/>
    </source>
</evidence>
<gene>
    <name evidence="1" type="ORF">QR680_008149</name>
</gene>
<comment type="caution">
    <text evidence="1">The sequence shown here is derived from an EMBL/GenBank/DDBJ whole genome shotgun (WGS) entry which is preliminary data.</text>
</comment>
<dbReference type="AlphaFoldDB" id="A0AA39IFL8"/>